<evidence type="ECO:0000256" key="2">
    <source>
        <dbReference type="SAM" id="SignalP"/>
    </source>
</evidence>
<name>A0ABV2QE44_9BURK</name>
<dbReference type="EMBL" id="JBEPSH010000009">
    <property type="protein sequence ID" value="MET4579310.1"/>
    <property type="molecule type" value="Genomic_DNA"/>
</dbReference>
<protein>
    <submittedName>
        <fullName evidence="3">Tripartite-type tricarboxylate transporter receptor subunit TctC</fullName>
    </submittedName>
</protein>
<dbReference type="Pfam" id="PF03401">
    <property type="entry name" value="TctC"/>
    <property type="match status" value="1"/>
</dbReference>
<evidence type="ECO:0000313" key="3">
    <source>
        <dbReference type="EMBL" id="MET4579310.1"/>
    </source>
</evidence>
<dbReference type="PIRSF" id="PIRSF017082">
    <property type="entry name" value="YflP"/>
    <property type="match status" value="1"/>
</dbReference>
<dbReference type="PROSITE" id="PS51318">
    <property type="entry name" value="TAT"/>
    <property type="match status" value="1"/>
</dbReference>
<dbReference type="CDD" id="cd07012">
    <property type="entry name" value="PBP2_Bug_TTT"/>
    <property type="match status" value="1"/>
</dbReference>
<dbReference type="PANTHER" id="PTHR42928">
    <property type="entry name" value="TRICARBOXYLATE-BINDING PROTEIN"/>
    <property type="match status" value="1"/>
</dbReference>
<proteinExistence type="inferred from homology"/>
<comment type="caution">
    <text evidence="3">The sequence shown here is derived from an EMBL/GenBank/DDBJ whole genome shotgun (WGS) entry which is preliminary data.</text>
</comment>
<dbReference type="RefSeq" id="WP_354447297.1">
    <property type="nucleotide sequence ID" value="NZ_JBEPSH010000009.1"/>
</dbReference>
<dbReference type="InterPro" id="IPR006311">
    <property type="entry name" value="TAT_signal"/>
</dbReference>
<keyword evidence="2" id="KW-0732">Signal</keyword>
<evidence type="ECO:0000313" key="4">
    <source>
        <dbReference type="Proteomes" id="UP001549320"/>
    </source>
</evidence>
<feature type="signal peptide" evidence="2">
    <location>
        <begin position="1"/>
        <end position="33"/>
    </location>
</feature>
<reference evidence="3 4" key="1">
    <citation type="submission" date="2024-06" db="EMBL/GenBank/DDBJ databases">
        <title>Sorghum-associated microbial communities from plants grown in Nebraska, USA.</title>
        <authorList>
            <person name="Schachtman D."/>
        </authorList>
    </citation>
    <scope>NUCLEOTIDE SEQUENCE [LARGE SCALE GENOMIC DNA]</scope>
    <source>
        <strain evidence="3 4">2709</strain>
    </source>
</reference>
<keyword evidence="4" id="KW-1185">Reference proteome</keyword>
<comment type="similarity">
    <text evidence="1">Belongs to the UPF0065 (bug) family.</text>
</comment>
<dbReference type="InterPro" id="IPR042100">
    <property type="entry name" value="Bug_dom1"/>
</dbReference>
<organism evidence="3 4">
    <name type="scientific">Ottowia thiooxydans</name>
    <dbReference type="NCBI Taxonomy" id="219182"/>
    <lineage>
        <taxon>Bacteria</taxon>
        <taxon>Pseudomonadati</taxon>
        <taxon>Pseudomonadota</taxon>
        <taxon>Betaproteobacteria</taxon>
        <taxon>Burkholderiales</taxon>
        <taxon>Comamonadaceae</taxon>
        <taxon>Ottowia</taxon>
    </lineage>
</organism>
<feature type="chain" id="PRO_5047222594" evidence="2">
    <location>
        <begin position="34"/>
        <end position="334"/>
    </location>
</feature>
<dbReference type="SUPFAM" id="SSF53850">
    <property type="entry name" value="Periplasmic binding protein-like II"/>
    <property type="match status" value="1"/>
</dbReference>
<gene>
    <name evidence="3" type="ORF">ABIE13_004438</name>
</gene>
<keyword evidence="3" id="KW-0675">Receptor</keyword>
<dbReference type="PANTHER" id="PTHR42928:SF5">
    <property type="entry name" value="BLR1237 PROTEIN"/>
    <property type="match status" value="1"/>
</dbReference>
<evidence type="ECO:0000256" key="1">
    <source>
        <dbReference type="ARBA" id="ARBA00006987"/>
    </source>
</evidence>
<dbReference type="Gene3D" id="3.40.190.150">
    <property type="entry name" value="Bordetella uptake gene, domain 1"/>
    <property type="match status" value="1"/>
</dbReference>
<dbReference type="Proteomes" id="UP001549320">
    <property type="component" value="Unassembled WGS sequence"/>
</dbReference>
<accession>A0ABV2QE44</accession>
<dbReference type="InterPro" id="IPR005064">
    <property type="entry name" value="BUG"/>
</dbReference>
<dbReference type="Gene3D" id="3.40.190.10">
    <property type="entry name" value="Periplasmic binding protein-like II"/>
    <property type="match status" value="1"/>
</dbReference>
<sequence>MTTSLHRRRVLRAGLAFGVSGAGALAATSIARAATYPTRVVNFVVPYGAGGPFDITARVVAERMSKHLGQTVVVDNRSGAGGMIGCTYVARAPADGYTLLLGGLTTHILMQGAVETMPFDPIKDFTVASLLSKMPLVMVVNNDLPVKDLRSLADLLRNNPGKYDFASAGNGTSGHILAQNFVDSIGAKAVHVPYRNSVNAYTDLRGGRIAFMVQTSGSTEMRSGVVRPLAVFSDKRSPAMPNLPTVAEAGLADRVKYNLEPWQAVMVRRGTPADVIARLNAAVTATLADPALQARFDELGFVATPATQEQGERYFQEENKRWVPIVKAMDLVGR</sequence>